<keyword evidence="3" id="KW-1185">Reference proteome</keyword>
<sequence>MRRRKSLECVGAVGLGLLAGCTSLPSRLAEEQRGPTAAGTEQTDDNPTPDPTPTETPEPTAPEPRFVVDESGNEDYETLQEAYRVAQNGDVIGIQSGSYEVTFGGDDLDIEKSLTLVGAGREETTVAIDGPQQEISMSDNAVDYWHVTVEPLRENGFVYADSSWSLAYAAYNVPTRGWKGGAQIGTTVDAYETVFDAAPVSSDAVSGVREDLSEFTLKVGVLEAEGCTFRRPVDLQEVTVGDSRFASAVRLRNSTSSFSGGEISNSRFDDGVALVDGSSGEFTIRRSEIYPNEDGVAVTAASGGATSSVLNSMIFGRIVDGGDFGLARLEGNVFQADEVDVELFIDGYGADRISVNAFRGGDIRIDSGQPTVFDGDRELGNYYSAFDETDEDDDGVLDLPRPIPGDGGLSDQYPLATDDLSQYR</sequence>
<protein>
    <submittedName>
        <fullName evidence="2">Uncharacterized protein</fullName>
    </submittedName>
</protein>
<dbReference type="InterPro" id="IPR012334">
    <property type="entry name" value="Pectin_lyas_fold"/>
</dbReference>
<dbReference type="InterPro" id="IPR011050">
    <property type="entry name" value="Pectin_lyase_fold/virulence"/>
</dbReference>
<dbReference type="Proteomes" id="UP001596443">
    <property type="component" value="Unassembled WGS sequence"/>
</dbReference>
<evidence type="ECO:0000313" key="3">
    <source>
        <dbReference type="Proteomes" id="UP001596443"/>
    </source>
</evidence>
<dbReference type="AlphaFoldDB" id="A0ABD5TAK6"/>
<evidence type="ECO:0000313" key="2">
    <source>
        <dbReference type="EMBL" id="MFC6786274.1"/>
    </source>
</evidence>
<dbReference type="RefSeq" id="WP_284063074.1">
    <property type="nucleotide sequence ID" value="NZ_CP126158.1"/>
</dbReference>
<dbReference type="PROSITE" id="PS51257">
    <property type="entry name" value="PROKAR_LIPOPROTEIN"/>
    <property type="match status" value="1"/>
</dbReference>
<name>A0ABD5TAK6_9EURY</name>
<dbReference type="Gene3D" id="2.160.20.10">
    <property type="entry name" value="Single-stranded right-handed beta-helix, Pectin lyase-like"/>
    <property type="match status" value="1"/>
</dbReference>
<gene>
    <name evidence="2" type="ORF">ACFQFD_09820</name>
</gene>
<feature type="compositionally biased region" description="Pro residues" evidence="1">
    <location>
        <begin position="48"/>
        <end position="62"/>
    </location>
</feature>
<evidence type="ECO:0000256" key="1">
    <source>
        <dbReference type="SAM" id="MobiDB-lite"/>
    </source>
</evidence>
<dbReference type="GeneID" id="81209342"/>
<accession>A0ABD5TAK6</accession>
<organism evidence="2 3">
    <name type="scientific">Halobaculum halobium</name>
    <dbReference type="NCBI Taxonomy" id="3032281"/>
    <lineage>
        <taxon>Archaea</taxon>
        <taxon>Methanobacteriati</taxon>
        <taxon>Methanobacteriota</taxon>
        <taxon>Stenosarchaea group</taxon>
        <taxon>Halobacteria</taxon>
        <taxon>Halobacteriales</taxon>
        <taxon>Haloferacaceae</taxon>
        <taxon>Halobaculum</taxon>
    </lineage>
</organism>
<dbReference type="EMBL" id="JBHSWX010000012">
    <property type="protein sequence ID" value="MFC6786274.1"/>
    <property type="molecule type" value="Genomic_DNA"/>
</dbReference>
<feature type="region of interest" description="Disordered" evidence="1">
    <location>
        <begin position="26"/>
        <end position="68"/>
    </location>
</feature>
<dbReference type="SUPFAM" id="SSF51126">
    <property type="entry name" value="Pectin lyase-like"/>
    <property type="match status" value="1"/>
</dbReference>
<feature type="region of interest" description="Disordered" evidence="1">
    <location>
        <begin position="388"/>
        <end position="424"/>
    </location>
</feature>
<reference evidence="2 3" key="1">
    <citation type="journal article" date="2019" name="Int. J. Syst. Evol. Microbiol.">
        <title>The Global Catalogue of Microorganisms (GCM) 10K type strain sequencing project: providing services to taxonomists for standard genome sequencing and annotation.</title>
        <authorList>
            <consortium name="The Broad Institute Genomics Platform"/>
            <consortium name="The Broad Institute Genome Sequencing Center for Infectious Disease"/>
            <person name="Wu L."/>
            <person name="Ma J."/>
        </authorList>
    </citation>
    <scope>NUCLEOTIDE SEQUENCE [LARGE SCALE GENOMIC DNA]</scope>
    <source>
        <strain evidence="2 3">SYNS20</strain>
    </source>
</reference>
<comment type="caution">
    <text evidence="2">The sequence shown here is derived from an EMBL/GenBank/DDBJ whole genome shotgun (WGS) entry which is preliminary data.</text>
</comment>
<proteinExistence type="predicted"/>